<reference evidence="3" key="1">
    <citation type="journal article" date="2019" name="Int. J. Syst. Evol. Microbiol.">
        <title>The Global Catalogue of Microorganisms (GCM) 10K type strain sequencing project: providing services to taxonomists for standard genome sequencing and annotation.</title>
        <authorList>
            <consortium name="The Broad Institute Genomics Platform"/>
            <consortium name="The Broad Institute Genome Sequencing Center for Infectious Disease"/>
            <person name="Wu L."/>
            <person name="Ma J."/>
        </authorList>
    </citation>
    <scope>NUCLEOTIDE SEQUENCE [LARGE SCALE GENOMIC DNA]</scope>
    <source>
        <strain evidence="3">CECT 8570</strain>
    </source>
</reference>
<name>A0ABV8V8U9_9GAMM</name>
<accession>A0ABV8V8U9</accession>
<evidence type="ECO:0000256" key="1">
    <source>
        <dbReference type="ARBA" id="ARBA00022946"/>
    </source>
</evidence>
<dbReference type="InterPro" id="IPR017703">
    <property type="entry name" value="YgfZ/GCV_T_CS"/>
</dbReference>
<dbReference type="NCBIfam" id="TIGR03317">
    <property type="entry name" value="ygfZ_signature"/>
    <property type="match status" value="1"/>
</dbReference>
<dbReference type="InterPro" id="IPR045179">
    <property type="entry name" value="YgfZ/GcvT"/>
</dbReference>
<dbReference type="InterPro" id="IPR027266">
    <property type="entry name" value="TrmE/GcvT-like"/>
</dbReference>
<keyword evidence="3" id="KW-1185">Reference proteome</keyword>
<organism evidence="2 3">
    <name type="scientific">Simiduia curdlanivorans</name>
    <dbReference type="NCBI Taxonomy" id="1492769"/>
    <lineage>
        <taxon>Bacteria</taxon>
        <taxon>Pseudomonadati</taxon>
        <taxon>Pseudomonadota</taxon>
        <taxon>Gammaproteobacteria</taxon>
        <taxon>Cellvibrionales</taxon>
        <taxon>Cellvibrionaceae</taxon>
        <taxon>Simiduia</taxon>
    </lineage>
</organism>
<evidence type="ECO:0000313" key="2">
    <source>
        <dbReference type="EMBL" id="MFC4363881.1"/>
    </source>
</evidence>
<comment type="caution">
    <text evidence="2">The sequence shown here is derived from an EMBL/GenBank/DDBJ whole genome shotgun (WGS) entry which is preliminary data.</text>
</comment>
<sequence length="340" mass="37726">MIDSWRQLLTDKGAVMSPDDTAQYFTANPFPSSEAPCLTLLSGLTAFDLEGPDAYKFLQGQITQDTKLLERGYGFIADHCTPKGRVLGTLIALPTHANGARLIMPANNAEALVTNLKKYLVFSKASLNPVPDTQLLLVQGDPSASSPSLQSAFDHTQIPQERWQAATSANNHLLRLNSRDLLISVDTAAASEILKSWRPTLGGWRHWQKFLIEQGIAWVDESTREQFTPHHINHQFIDAISFRKGCYTGQEVVARMHYKATAKSHLYGFKLESESAPELGCIINADSTAAGKLLWRAQSGQNEWLILADLKIDLADNNLHLATEKAEKLSRFELPYAINK</sequence>
<dbReference type="Proteomes" id="UP001595840">
    <property type="component" value="Unassembled WGS sequence"/>
</dbReference>
<dbReference type="PANTHER" id="PTHR22602">
    <property type="entry name" value="TRANSFERASE CAF17, MITOCHONDRIAL-RELATED"/>
    <property type="match status" value="1"/>
</dbReference>
<evidence type="ECO:0000313" key="3">
    <source>
        <dbReference type="Proteomes" id="UP001595840"/>
    </source>
</evidence>
<dbReference type="SUPFAM" id="SSF103025">
    <property type="entry name" value="Folate-binding domain"/>
    <property type="match status" value="1"/>
</dbReference>
<gene>
    <name evidence="2" type="ORF">ACFOX3_16305</name>
</gene>
<dbReference type="EMBL" id="JBHSCX010000021">
    <property type="protein sequence ID" value="MFC4363881.1"/>
    <property type="molecule type" value="Genomic_DNA"/>
</dbReference>
<proteinExistence type="predicted"/>
<dbReference type="Gene3D" id="3.30.1360.120">
    <property type="entry name" value="Probable tRNA modification gtpase trme, domain 1"/>
    <property type="match status" value="1"/>
</dbReference>
<keyword evidence="1" id="KW-0809">Transit peptide</keyword>
<protein>
    <submittedName>
        <fullName evidence="2">YgfZ/GcvT domain-containing protein</fullName>
    </submittedName>
</protein>
<dbReference type="PANTHER" id="PTHR22602:SF0">
    <property type="entry name" value="TRANSFERASE CAF17, MITOCHONDRIAL-RELATED"/>
    <property type="match status" value="1"/>
</dbReference>